<feature type="compositionally biased region" description="Basic and acidic residues" evidence="2">
    <location>
        <begin position="673"/>
        <end position="683"/>
    </location>
</feature>
<feature type="region of interest" description="Disordered" evidence="2">
    <location>
        <begin position="753"/>
        <end position="777"/>
    </location>
</feature>
<comment type="caution">
    <text evidence="3">The sequence shown here is derived from an EMBL/GenBank/DDBJ whole genome shotgun (WGS) entry which is preliminary data.</text>
</comment>
<proteinExistence type="predicted"/>
<dbReference type="EMBL" id="JAVLET010000003">
    <property type="protein sequence ID" value="KAL0471994.1"/>
    <property type="molecule type" value="Genomic_DNA"/>
</dbReference>
<feature type="compositionally biased region" description="Acidic residues" evidence="2">
    <location>
        <begin position="612"/>
        <end position="622"/>
    </location>
</feature>
<evidence type="ECO:0000313" key="4">
    <source>
        <dbReference type="Proteomes" id="UP001451303"/>
    </source>
</evidence>
<reference evidence="3 4" key="1">
    <citation type="submission" date="2023-09" db="EMBL/GenBank/DDBJ databases">
        <title>Multi-omics analysis of a traditional fermented food reveals byproduct-associated fungal strains for waste-to-food upcycling.</title>
        <authorList>
            <consortium name="Lawrence Berkeley National Laboratory"/>
            <person name="Rekdal V.M."/>
            <person name="Villalobos-Escobedo J.M."/>
            <person name="Rodriguez-Valeron N."/>
            <person name="Garcia M.O."/>
            <person name="Vasquez D.P."/>
            <person name="Damayanti I."/>
            <person name="Sorensen P.M."/>
            <person name="Baidoo E.E."/>
            <person name="De Carvalho A.C."/>
            <person name="Riley R."/>
            <person name="Lipzen A."/>
            <person name="He G."/>
            <person name="Yan M."/>
            <person name="Haridas S."/>
            <person name="Daum C."/>
            <person name="Yoshinaga Y."/>
            <person name="Ng V."/>
            <person name="Grigoriev I.V."/>
            <person name="Munk R."/>
            <person name="Nuraida L."/>
            <person name="Wijaya C.H."/>
            <person name="Morales P.-C."/>
            <person name="Keasling J.D."/>
        </authorList>
    </citation>
    <scope>NUCLEOTIDE SEQUENCE [LARGE SCALE GENOMIC DNA]</scope>
    <source>
        <strain evidence="3 4">FGSC 2613</strain>
    </source>
</reference>
<evidence type="ECO:0000313" key="3">
    <source>
        <dbReference type="EMBL" id="KAL0471994.1"/>
    </source>
</evidence>
<sequence length="777" mass="86225">MYQGCLCEVEAFGSSFDDSRSLPGCIPRGSLTCQPSLRYVTVSGTSSLVIISAAGQTRSSVEEKLLRLGLSKDITKISAIGEHYPTVPPLCIQRYQSPISQHAPFTTRCGPASISRALNPPSLHKHSSPTDRISTLDRNHGLSPAQNPANSAGEMTDDQKSDLNAASHHARLHRSTGEQASRVARNIDMGNSGPVETDSAISSIEHQTLRQQMKIKQEGHGQFISNPMKHSQESEENSNGILNHFHSHSNGELYRKEYATRSKTSKRKRDDTEEQRGFIAPNLPVSIVRLSPAMPMQKREEEPEKTYLNAQETADTARIRNLEAENDRLKSEINELERELENTRTELLEELSELRSKNYVNPTKDADSEIGKDWENLDFLIQQFVSNHFPTMILLDDILRAGTVELYSPFSKVCAELESVLQSGYIYPCLVESMVWRFVKREVFDPKSKLWAGEIGEKFDDICGKITDRDLKSGDDTTAMKMMEELRQFISPKPLVPWFSKRSLRDAAEIIRKAVDINIQLRKSKAYFLLIFPGAVQPRRFSFDAQIMDKISLGLSSDQLDQTSPPIVDMAISPCLIKRGNADSTNYESTKVLVKMRVICNLAAFFNDVDDDEDDVEVDDDNQSAKSGHATVTSQHPVNNEGDLDASVHTAPEYANNPAGSESSCKDSPLAHIGEHGNKEKTEESTIIVAAHASAKLELEEQECGTCDVAESKPKSPETSPLTVKGEVVVSADMVYPHAENFEENLEAMDLDGGADFANLPPAPELDREGDLQMESV</sequence>
<feature type="compositionally biased region" description="Polar residues" evidence="2">
    <location>
        <begin position="624"/>
        <end position="638"/>
    </location>
</feature>
<feature type="region of interest" description="Disordered" evidence="2">
    <location>
        <begin position="118"/>
        <end position="160"/>
    </location>
</feature>
<evidence type="ECO:0000256" key="1">
    <source>
        <dbReference type="SAM" id="Coils"/>
    </source>
</evidence>
<keyword evidence="4" id="KW-1185">Reference proteome</keyword>
<gene>
    <name evidence="3" type="ORF">QR685DRAFT_604934</name>
</gene>
<evidence type="ECO:0000256" key="2">
    <source>
        <dbReference type="SAM" id="MobiDB-lite"/>
    </source>
</evidence>
<accession>A0ABR3DHD9</accession>
<protein>
    <submittedName>
        <fullName evidence="3">Uncharacterized protein</fullName>
    </submittedName>
</protein>
<dbReference type="Proteomes" id="UP001451303">
    <property type="component" value="Unassembled WGS sequence"/>
</dbReference>
<organism evidence="3 4">
    <name type="scientific">Neurospora intermedia</name>
    <dbReference type="NCBI Taxonomy" id="5142"/>
    <lineage>
        <taxon>Eukaryota</taxon>
        <taxon>Fungi</taxon>
        <taxon>Dikarya</taxon>
        <taxon>Ascomycota</taxon>
        <taxon>Pezizomycotina</taxon>
        <taxon>Sordariomycetes</taxon>
        <taxon>Sordariomycetidae</taxon>
        <taxon>Sordariales</taxon>
        <taxon>Sordariaceae</taxon>
        <taxon>Neurospora</taxon>
    </lineage>
</organism>
<keyword evidence="1" id="KW-0175">Coiled coil</keyword>
<name>A0ABR3DHD9_NEUIN</name>
<feature type="region of interest" description="Disordered" evidence="2">
    <location>
        <begin position="612"/>
        <end position="683"/>
    </location>
</feature>
<feature type="coiled-coil region" evidence="1">
    <location>
        <begin position="312"/>
        <end position="357"/>
    </location>
</feature>